<dbReference type="InterPro" id="IPR028160">
    <property type="entry name" value="Slx9-like"/>
</dbReference>
<gene>
    <name evidence="5" type="ORF">CDEB00056_LOCUS5835</name>
</gene>
<feature type="region of interest" description="Disordered" evidence="4">
    <location>
        <begin position="1"/>
        <end position="77"/>
    </location>
</feature>
<protein>
    <submittedName>
        <fullName evidence="5">Uncharacterized protein</fullName>
    </submittedName>
</protein>
<feature type="region of interest" description="Disordered" evidence="4">
    <location>
        <begin position="189"/>
        <end position="228"/>
    </location>
</feature>
<evidence type="ECO:0000256" key="4">
    <source>
        <dbReference type="SAM" id="MobiDB-lite"/>
    </source>
</evidence>
<feature type="compositionally biased region" description="Basic and acidic residues" evidence="4">
    <location>
        <begin position="124"/>
        <end position="139"/>
    </location>
</feature>
<feature type="region of interest" description="Disordered" evidence="4">
    <location>
        <begin position="115"/>
        <end position="139"/>
    </location>
</feature>
<dbReference type="PANTHER" id="PTHR31109">
    <property type="entry name" value="PROTEIN FAM207A"/>
    <property type="match status" value="1"/>
</dbReference>
<keyword evidence="3" id="KW-0539">Nucleus</keyword>
<dbReference type="GO" id="GO:0000462">
    <property type="term" value="P:maturation of SSU-rRNA from tricistronic rRNA transcript (SSU-rRNA, 5.8S rRNA, LSU-rRNA)"/>
    <property type="evidence" value="ECO:0007669"/>
    <property type="project" value="InterPro"/>
</dbReference>
<dbReference type="Pfam" id="PF15341">
    <property type="entry name" value="SLX9"/>
    <property type="match status" value="1"/>
</dbReference>
<comment type="subcellular location">
    <subcellularLocation>
        <location evidence="1">Nucleus</location>
        <location evidence="1">Nucleolus</location>
    </subcellularLocation>
</comment>
<evidence type="ECO:0000313" key="5">
    <source>
        <dbReference type="EMBL" id="CAE0460994.1"/>
    </source>
</evidence>
<dbReference type="GO" id="GO:0030686">
    <property type="term" value="C:90S preribosome"/>
    <property type="evidence" value="ECO:0007669"/>
    <property type="project" value="InterPro"/>
</dbReference>
<sequence>MPKVSKASRKKAKVAAAGTGAATGPLVDSLKQSKTELKKKEQQQQQKDDEADDAENQAMSRGQRKRLAKREQYLRREKMVMSTLKLKTLEEQKGRLDGLDAIKDALTATIVNKGRKSSAGAGADDTKTSQENEVTKTNKAKKDLAQKELTHMKLVLQHPTFQSNPFATMQQHLKNTLVQSAERQEILAKQDREKYAKEAEEKKEARKERIRDAKYEKGRKGYNRRRRN</sequence>
<dbReference type="EMBL" id="HBIO01007739">
    <property type="protein sequence ID" value="CAE0460994.1"/>
    <property type="molecule type" value="Transcribed_RNA"/>
</dbReference>
<feature type="compositionally biased region" description="Basic and acidic residues" evidence="4">
    <location>
        <begin position="31"/>
        <end position="48"/>
    </location>
</feature>
<dbReference type="PANTHER" id="PTHR31109:SF2">
    <property type="entry name" value="RIBOSOME BIOGENESIS PROTEIN SLX9 HOMOLOG"/>
    <property type="match status" value="1"/>
</dbReference>
<feature type="compositionally biased region" description="Basic residues" evidence="4">
    <location>
        <begin position="1"/>
        <end position="13"/>
    </location>
</feature>
<organism evidence="5">
    <name type="scientific">Chaetoceros debilis</name>
    <dbReference type="NCBI Taxonomy" id="122233"/>
    <lineage>
        <taxon>Eukaryota</taxon>
        <taxon>Sar</taxon>
        <taxon>Stramenopiles</taxon>
        <taxon>Ochrophyta</taxon>
        <taxon>Bacillariophyta</taxon>
        <taxon>Coscinodiscophyceae</taxon>
        <taxon>Chaetocerotophycidae</taxon>
        <taxon>Chaetocerotales</taxon>
        <taxon>Chaetocerotaceae</taxon>
        <taxon>Chaetoceros</taxon>
    </lineage>
</organism>
<evidence type="ECO:0000256" key="1">
    <source>
        <dbReference type="ARBA" id="ARBA00004604"/>
    </source>
</evidence>
<dbReference type="GO" id="GO:0005730">
    <property type="term" value="C:nucleolus"/>
    <property type="evidence" value="ECO:0007669"/>
    <property type="project" value="UniProtKB-SubCell"/>
</dbReference>
<accession>A0A7S3PZY6</accession>
<comment type="similarity">
    <text evidence="2">Belongs to the SLX9 family.</text>
</comment>
<name>A0A7S3PZY6_9STRA</name>
<feature type="compositionally biased region" description="Low complexity" evidence="4">
    <location>
        <begin position="14"/>
        <end position="30"/>
    </location>
</feature>
<evidence type="ECO:0000256" key="3">
    <source>
        <dbReference type="ARBA" id="ARBA00023242"/>
    </source>
</evidence>
<proteinExistence type="inferred from homology"/>
<evidence type="ECO:0000256" key="2">
    <source>
        <dbReference type="ARBA" id="ARBA00011022"/>
    </source>
</evidence>
<feature type="compositionally biased region" description="Basic and acidic residues" evidence="4">
    <location>
        <begin position="189"/>
        <end position="219"/>
    </location>
</feature>
<reference evidence="5" key="1">
    <citation type="submission" date="2021-01" db="EMBL/GenBank/DDBJ databases">
        <authorList>
            <person name="Corre E."/>
            <person name="Pelletier E."/>
            <person name="Niang G."/>
            <person name="Scheremetjew M."/>
            <person name="Finn R."/>
            <person name="Kale V."/>
            <person name="Holt S."/>
            <person name="Cochrane G."/>
            <person name="Meng A."/>
            <person name="Brown T."/>
            <person name="Cohen L."/>
        </authorList>
    </citation>
    <scope>NUCLEOTIDE SEQUENCE</scope>
    <source>
        <strain evidence="5">MM31A-1</strain>
    </source>
</reference>
<dbReference type="GO" id="GO:0030688">
    <property type="term" value="C:preribosome, small subunit precursor"/>
    <property type="evidence" value="ECO:0007669"/>
    <property type="project" value="InterPro"/>
</dbReference>
<dbReference type="AlphaFoldDB" id="A0A7S3PZY6"/>